<evidence type="ECO:0000256" key="2">
    <source>
        <dbReference type="ARBA" id="ARBA00008114"/>
    </source>
</evidence>
<feature type="transmembrane region" description="Helical" evidence="7">
    <location>
        <begin position="21"/>
        <end position="42"/>
    </location>
</feature>
<reference evidence="10" key="1">
    <citation type="journal article" date="2019" name="Int. J. Syst. Evol. Microbiol.">
        <title>The Global Catalogue of Microorganisms (GCM) 10K type strain sequencing project: providing services to taxonomists for standard genome sequencing and annotation.</title>
        <authorList>
            <consortium name="The Broad Institute Genomics Platform"/>
            <consortium name="The Broad Institute Genome Sequencing Center for Infectious Disease"/>
            <person name="Wu L."/>
            <person name="Ma J."/>
        </authorList>
    </citation>
    <scope>NUCLEOTIDE SEQUENCE [LARGE SCALE GENOMIC DNA]</scope>
    <source>
        <strain evidence="10">JCM 3369</strain>
    </source>
</reference>
<accession>A0ABW4JST3</accession>
<feature type="transmembrane region" description="Helical" evidence="7">
    <location>
        <begin position="132"/>
        <end position="153"/>
    </location>
</feature>
<organism evidence="9 10">
    <name type="scientific">Roseibium aestuarii</name>
    <dbReference type="NCBI Taxonomy" id="2600299"/>
    <lineage>
        <taxon>Bacteria</taxon>
        <taxon>Pseudomonadati</taxon>
        <taxon>Pseudomonadota</taxon>
        <taxon>Alphaproteobacteria</taxon>
        <taxon>Hyphomicrobiales</taxon>
        <taxon>Stappiaceae</taxon>
        <taxon>Roseibium</taxon>
    </lineage>
</organism>
<dbReference type="RefSeq" id="WP_149891798.1">
    <property type="nucleotide sequence ID" value="NZ_JBHUFA010000001.1"/>
</dbReference>
<dbReference type="Pfam" id="PF01545">
    <property type="entry name" value="Cation_efflux"/>
    <property type="match status" value="1"/>
</dbReference>
<dbReference type="InterPro" id="IPR058533">
    <property type="entry name" value="Cation_efflux_TM"/>
</dbReference>
<keyword evidence="3" id="KW-0813">Transport</keyword>
<comment type="subcellular location">
    <subcellularLocation>
        <location evidence="1">Membrane</location>
        <topology evidence="1">Multi-pass membrane protein</topology>
    </subcellularLocation>
</comment>
<gene>
    <name evidence="9" type="ORF">ACFSC7_02345</name>
</gene>
<dbReference type="PANTHER" id="PTHR43840">
    <property type="entry name" value="MITOCHONDRIAL METAL TRANSPORTER 1-RELATED"/>
    <property type="match status" value="1"/>
</dbReference>
<comment type="caution">
    <text evidence="9">The sequence shown here is derived from an EMBL/GenBank/DDBJ whole genome shotgun (WGS) entry which is preliminary data.</text>
</comment>
<evidence type="ECO:0000313" key="9">
    <source>
        <dbReference type="EMBL" id="MFD1694339.1"/>
    </source>
</evidence>
<dbReference type="EMBL" id="JBHUFA010000001">
    <property type="protein sequence ID" value="MFD1694339.1"/>
    <property type="molecule type" value="Genomic_DNA"/>
</dbReference>
<evidence type="ECO:0000259" key="8">
    <source>
        <dbReference type="Pfam" id="PF01545"/>
    </source>
</evidence>
<evidence type="ECO:0000256" key="7">
    <source>
        <dbReference type="SAM" id="Phobius"/>
    </source>
</evidence>
<dbReference type="InterPro" id="IPR027469">
    <property type="entry name" value="Cation_efflux_TMD_sf"/>
</dbReference>
<dbReference type="SUPFAM" id="SSF161111">
    <property type="entry name" value="Cation efflux protein transmembrane domain-like"/>
    <property type="match status" value="1"/>
</dbReference>
<sequence>MSAKTSYPPLPEDKRAALRKAVRIEIWTLGFLASIVAVMYFIMGSSQAMKTAWIEDLLSLLPPSLFLLSAWAERKPPSERFPFGFHRVGSLGFFAAACALLVMGVFLLYESITTLVRAEHPTIGTVELFGETIWLGWLMMAGLAYSVIPPVVLGRMKKQPAQNLSDKILSTDADMNAADWQTGLAGIAGIVGIGLGFWWADAAAALIISFSVLKDGISNCKIALAELLDGAPRKLDADEIHPVAEALREELRLRYPGHDVRLRETGRFIRATVVPSLDHEICDELRAALGGSDEAWRVTEVSHVLTDSLAEARPKAPVI</sequence>
<keyword evidence="5 7" id="KW-1133">Transmembrane helix</keyword>
<dbReference type="Gene3D" id="1.20.1510.10">
    <property type="entry name" value="Cation efflux protein transmembrane domain"/>
    <property type="match status" value="1"/>
</dbReference>
<feature type="domain" description="Cation efflux protein transmembrane" evidence="8">
    <location>
        <begin position="32"/>
        <end position="228"/>
    </location>
</feature>
<dbReference type="InterPro" id="IPR002524">
    <property type="entry name" value="Cation_efflux"/>
</dbReference>
<evidence type="ECO:0000256" key="3">
    <source>
        <dbReference type="ARBA" id="ARBA00022448"/>
    </source>
</evidence>
<evidence type="ECO:0000256" key="6">
    <source>
        <dbReference type="ARBA" id="ARBA00023136"/>
    </source>
</evidence>
<dbReference type="Proteomes" id="UP001597327">
    <property type="component" value="Unassembled WGS sequence"/>
</dbReference>
<keyword evidence="4 7" id="KW-0812">Transmembrane</keyword>
<protein>
    <submittedName>
        <fullName evidence="9">Cation diffusion facilitator family transporter</fullName>
    </submittedName>
</protein>
<evidence type="ECO:0000256" key="4">
    <source>
        <dbReference type="ARBA" id="ARBA00022692"/>
    </source>
</evidence>
<feature type="transmembrane region" description="Helical" evidence="7">
    <location>
        <begin position="93"/>
        <end position="112"/>
    </location>
</feature>
<evidence type="ECO:0000256" key="1">
    <source>
        <dbReference type="ARBA" id="ARBA00004141"/>
    </source>
</evidence>
<evidence type="ECO:0000256" key="5">
    <source>
        <dbReference type="ARBA" id="ARBA00022989"/>
    </source>
</evidence>
<proteinExistence type="inferred from homology"/>
<comment type="similarity">
    <text evidence="2">Belongs to the cation diffusion facilitator (CDF) transporter (TC 2.A.4) family.</text>
</comment>
<dbReference type="NCBIfam" id="TIGR01297">
    <property type="entry name" value="CDF"/>
    <property type="match status" value="1"/>
</dbReference>
<evidence type="ECO:0000313" key="10">
    <source>
        <dbReference type="Proteomes" id="UP001597327"/>
    </source>
</evidence>
<name>A0ABW4JST3_9HYPH</name>
<keyword evidence="10" id="KW-1185">Reference proteome</keyword>
<keyword evidence="6 7" id="KW-0472">Membrane</keyword>
<dbReference type="InterPro" id="IPR050291">
    <property type="entry name" value="CDF_Transporter"/>
</dbReference>
<dbReference type="PANTHER" id="PTHR43840:SF15">
    <property type="entry name" value="MITOCHONDRIAL METAL TRANSPORTER 1-RELATED"/>
    <property type="match status" value="1"/>
</dbReference>